<proteinExistence type="predicted"/>
<name>A0ABV8AID1_9FLAO</name>
<evidence type="ECO:0000313" key="1">
    <source>
        <dbReference type="EMBL" id="MFC3877405.1"/>
    </source>
</evidence>
<keyword evidence="2" id="KW-1185">Reference proteome</keyword>
<dbReference type="Pfam" id="PF12869">
    <property type="entry name" value="tRNA_anti-like"/>
    <property type="match status" value="1"/>
</dbReference>
<dbReference type="EMBL" id="JBHSAT010000004">
    <property type="protein sequence ID" value="MFC3877405.1"/>
    <property type="molecule type" value="Genomic_DNA"/>
</dbReference>
<accession>A0ABV8AID1</accession>
<reference evidence="2" key="1">
    <citation type="journal article" date="2019" name="Int. J. Syst. Evol. Microbiol.">
        <title>The Global Catalogue of Microorganisms (GCM) 10K type strain sequencing project: providing services to taxonomists for standard genome sequencing and annotation.</title>
        <authorList>
            <consortium name="The Broad Institute Genomics Platform"/>
            <consortium name="The Broad Institute Genome Sequencing Center for Infectious Disease"/>
            <person name="Wu L."/>
            <person name="Ma J."/>
        </authorList>
    </citation>
    <scope>NUCLEOTIDE SEQUENCE [LARGE SCALE GENOMIC DNA]</scope>
    <source>
        <strain evidence="2">CECT 8979</strain>
    </source>
</reference>
<comment type="caution">
    <text evidence="1">The sequence shown here is derived from an EMBL/GenBank/DDBJ whole genome shotgun (WGS) entry which is preliminary data.</text>
</comment>
<sequence length="128" mass="14654">MKRKWLILLIAILVGSYFAYNYIYQDHRDISEEDPIASVEIRDIYSLFKMDIATAEEKYLDKTIVITGKVSELNTTDLTLDNKAFCTFNNAFKTQLSVDQNVSVKGRCIGYDDLLDLIKLDQCTVVTP</sequence>
<dbReference type="Proteomes" id="UP001595812">
    <property type="component" value="Unassembled WGS sequence"/>
</dbReference>
<dbReference type="InterPro" id="IPR024422">
    <property type="entry name" value="Protein_unknown_function_OB"/>
</dbReference>
<dbReference type="RefSeq" id="WP_386099628.1">
    <property type="nucleotide sequence ID" value="NZ_JBHSAT010000004.1"/>
</dbReference>
<protein>
    <recommendedName>
        <fullName evidence="3">Nucleic acid binding protein</fullName>
    </recommendedName>
</protein>
<organism evidence="1 2">
    <name type="scientific">Winogradskyella maritima</name>
    <dbReference type="NCBI Taxonomy" id="1517766"/>
    <lineage>
        <taxon>Bacteria</taxon>
        <taxon>Pseudomonadati</taxon>
        <taxon>Bacteroidota</taxon>
        <taxon>Flavobacteriia</taxon>
        <taxon>Flavobacteriales</taxon>
        <taxon>Flavobacteriaceae</taxon>
        <taxon>Winogradskyella</taxon>
    </lineage>
</organism>
<gene>
    <name evidence="1" type="ORF">ACFOSX_09195</name>
</gene>
<evidence type="ECO:0008006" key="3">
    <source>
        <dbReference type="Google" id="ProtNLM"/>
    </source>
</evidence>
<evidence type="ECO:0000313" key="2">
    <source>
        <dbReference type="Proteomes" id="UP001595812"/>
    </source>
</evidence>